<dbReference type="Pfam" id="PF00071">
    <property type="entry name" value="Ras"/>
    <property type="match status" value="1"/>
</dbReference>
<dbReference type="Gene3D" id="3.40.50.300">
    <property type="entry name" value="P-loop containing nucleotide triphosphate hydrolases"/>
    <property type="match status" value="1"/>
</dbReference>
<evidence type="ECO:0000256" key="4">
    <source>
        <dbReference type="ARBA" id="ARBA00023134"/>
    </source>
</evidence>
<evidence type="ECO:0000313" key="7">
    <source>
        <dbReference type="EMBL" id="CAC5393577.1"/>
    </source>
</evidence>
<dbReference type="GO" id="GO:0031681">
    <property type="term" value="F:G-protein beta-subunit binding"/>
    <property type="evidence" value="ECO:0007669"/>
    <property type="project" value="TreeGrafter"/>
</dbReference>
<proteinExistence type="predicted"/>
<dbReference type="GO" id="GO:0003924">
    <property type="term" value="F:GTPase activity"/>
    <property type="evidence" value="ECO:0007669"/>
    <property type="project" value="InterPro"/>
</dbReference>
<evidence type="ECO:0000256" key="2">
    <source>
        <dbReference type="ARBA" id="ARBA00022475"/>
    </source>
</evidence>
<dbReference type="SUPFAM" id="SSF52540">
    <property type="entry name" value="P-loop containing nucleoside triphosphate hydrolases"/>
    <property type="match status" value="1"/>
</dbReference>
<dbReference type="GO" id="GO:0007165">
    <property type="term" value="P:signal transduction"/>
    <property type="evidence" value="ECO:0007669"/>
    <property type="project" value="TreeGrafter"/>
</dbReference>
<keyword evidence="4" id="KW-0547">Nucleotide-binding</keyword>
<keyword evidence="4" id="KW-0342">GTP-binding</keyword>
<dbReference type="GO" id="GO:0005525">
    <property type="term" value="F:GTP binding"/>
    <property type="evidence" value="ECO:0007669"/>
    <property type="project" value="UniProtKB-KW"/>
</dbReference>
<reference evidence="7 8" key="1">
    <citation type="submission" date="2020-06" db="EMBL/GenBank/DDBJ databases">
        <authorList>
            <person name="Li R."/>
            <person name="Bekaert M."/>
        </authorList>
    </citation>
    <scope>NUCLEOTIDE SEQUENCE [LARGE SCALE GENOMIC DNA]</scope>
    <source>
        <strain evidence="8">wild</strain>
    </source>
</reference>
<protein>
    <submittedName>
        <fullName evidence="7">RASD1</fullName>
    </submittedName>
</protein>
<keyword evidence="2" id="KW-1003">Cell membrane</keyword>
<dbReference type="InterPro" id="IPR027417">
    <property type="entry name" value="P-loop_NTPase"/>
</dbReference>
<dbReference type="AlphaFoldDB" id="A0A6J8CF49"/>
<dbReference type="PANTHER" id="PTHR46149:SF3">
    <property type="entry name" value="MIP08469P"/>
    <property type="match status" value="1"/>
</dbReference>
<evidence type="ECO:0000256" key="5">
    <source>
        <dbReference type="ARBA" id="ARBA00023136"/>
    </source>
</evidence>
<keyword evidence="6" id="KW-0449">Lipoprotein</keyword>
<dbReference type="SMART" id="SM00173">
    <property type="entry name" value="RAS"/>
    <property type="match status" value="1"/>
</dbReference>
<comment type="subcellular location">
    <subcellularLocation>
        <location evidence="1">Cell membrane</location>
        <topology evidence="1">Lipid-anchor</topology>
    </subcellularLocation>
</comment>
<dbReference type="EMBL" id="CACVKT020005204">
    <property type="protein sequence ID" value="CAC5393577.1"/>
    <property type="molecule type" value="Genomic_DNA"/>
</dbReference>
<keyword evidence="5" id="KW-0472">Membrane</keyword>
<dbReference type="PROSITE" id="PS51419">
    <property type="entry name" value="RAB"/>
    <property type="match status" value="1"/>
</dbReference>
<organism evidence="7 8">
    <name type="scientific">Mytilus coruscus</name>
    <name type="common">Sea mussel</name>
    <dbReference type="NCBI Taxonomy" id="42192"/>
    <lineage>
        <taxon>Eukaryota</taxon>
        <taxon>Metazoa</taxon>
        <taxon>Spiralia</taxon>
        <taxon>Lophotrochozoa</taxon>
        <taxon>Mollusca</taxon>
        <taxon>Bivalvia</taxon>
        <taxon>Autobranchia</taxon>
        <taxon>Pteriomorphia</taxon>
        <taxon>Mytilida</taxon>
        <taxon>Mytiloidea</taxon>
        <taxon>Mytilidae</taxon>
        <taxon>Mytilinae</taxon>
        <taxon>Mytilus</taxon>
    </lineage>
</organism>
<dbReference type="SMART" id="SM00175">
    <property type="entry name" value="RAB"/>
    <property type="match status" value="1"/>
</dbReference>
<sequence>MKVSVKVEITVVAQKDGYTNCEIHYFCRKSSSRRQTQLPLLTKPASSLESYIILRDIFLLMYDICDRESFNEVTRLCQQIYEIKGQCRTRIAPKICIPMVIIGNKCDREKHREIDSSEGEELARQYTNVSFTETSAKKNVNVEEAFIRLFTLAKMPAEMSPSLHRKVHPGVIDDETTSRKSLSIRRRLSEACGTIAPNARRPSIRTDLLTAQMRGSTSRSLIANNTGNSKCTIQ</sequence>
<keyword evidence="3" id="KW-0488">Methylation</keyword>
<keyword evidence="8" id="KW-1185">Reference proteome</keyword>
<dbReference type="InterPro" id="IPR001806">
    <property type="entry name" value="Small_GTPase"/>
</dbReference>
<dbReference type="PANTHER" id="PTHR46149">
    <property type="entry name" value="MIP08469P"/>
    <property type="match status" value="1"/>
</dbReference>
<evidence type="ECO:0000256" key="1">
    <source>
        <dbReference type="ARBA" id="ARBA00004193"/>
    </source>
</evidence>
<dbReference type="OrthoDB" id="265044at2759"/>
<dbReference type="Proteomes" id="UP000507470">
    <property type="component" value="Unassembled WGS sequence"/>
</dbReference>
<dbReference type="InterPro" id="IPR052236">
    <property type="entry name" value="Small_GTPase_RasD"/>
</dbReference>
<dbReference type="PRINTS" id="PR00449">
    <property type="entry name" value="RASTRNSFRMNG"/>
</dbReference>
<dbReference type="PROSITE" id="PS51421">
    <property type="entry name" value="RAS"/>
    <property type="match status" value="1"/>
</dbReference>
<gene>
    <name evidence="7" type="ORF">MCOR_28430</name>
</gene>
<accession>A0A6J8CF49</accession>
<evidence type="ECO:0000256" key="6">
    <source>
        <dbReference type="ARBA" id="ARBA00023288"/>
    </source>
</evidence>
<evidence type="ECO:0000256" key="3">
    <source>
        <dbReference type="ARBA" id="ARBA00022481"/>
    </source>
</evidence>
<name>A0A6J8CF49_MYTCO</name>
<evidence type="ECO:0000313" key="8">
    <source>
        <dbReference type="Proteomes" id="UP000507470"/>
    </source>
</evidence>
<dbReference type="GO" id="GO:0005886">
    <property type="term" value="C:plasma membrane"/>
    <property type="evidence" value="ECO:0007669"/>
    <property type="project" value="UniProtKB-SubCell"/>
</dbReference>